<reference evidence="6" key="1">
    <citation type="submission" date="2023-01" db="EMBL/GenBank/DDBJ databases">
        <title>Metagenome sequencing of chrysophaentin producing Chrysophaeum taylorii.</title>
        <authorList>
            <person name="Davison J."/>
            <person name="Bewley C."/>
        </authorList>
    </citation>
    <scope>NUCLEOTIDE SEQUENCE</scope>
    <source>
        <strain evidence="6">NIES-1699</strain>
    </source>
</reference>
<dbReference type="GO" id="GO:0008234">
    <property type="term" value="F:cysteine-type peptidase activity"/>
    <property type="evidence" value="ECO:0007669"/>
    <property type="project" value="InterPro"/>
</dbReference>
<gene>
    <name evidence="6" type="ORF">CTAYLR_000477</name>
</gene>
<dbReference type="SMART" id="SM00645">
    <property type="entry name" value="Pept_C1"/>
    <property type="match status" value="1"/>
</dbReference>
<accession>A0AAD7XLV2</accession>
<evidence type="ECO:0000256" key="4">
    <source>
        <dbReference type="SAM" id="SignalP"/>
    </source>
</evidence>
<dbReference type="Pfam" id="PF00112">
    <property type="entry name" value="Peptidase_C1"/>
    <property type="match status" value="1"/>
</dbReference>
<evidence type="ECO:0000256" key="2">
    <source>
        <dbReference type="ARBA" id="ARBA00023145"/>
    </source>
</evidence>
<keyword evidence="2" id="KW-0865">Zymogen</keyword>
<protein>
    <recommendedName>
        <fullName evidence="5">Peptidase C1A papain C-terminal domain-containing protein</fullName>
    </recommendedName>
</protein>
<evidence type="ECO:0000256" key="1">
    <source>
        <dbReference type="ARBA" id="ARBA00008455"/>
    </source>
</evidence>
<comment type="caution">
    <text evidence="6">The sequence shown here is derived from an EMBL/GenBank/DDBJ whole genome shotgun (WGS) entry which is preliminary data.</text>
</comment>
<keyword evidence="3" id="KW-1133">Transmembrane helix</keyword>
<keyword evidence="7" id="KW-1185">Reference proteome</keyword>
<keyword evidence="4" id="KW-0732">Signal</keyword>
<feature type="domain" description="Peptidase C1A papain C-terminal" evidence="5">
    <location>
        <begin position="40"/>
        <end position="317"/>
    </location>
</feature>
<dbReference type="AlphaFoldDB" id="A0AAD7XLV2"/>
<proteinExistence type="inferred from homology"/>
<dbReference type="EMBL" id="JAQMWT010000317">
    <property type="protein sequence ID" value="KAJ8605143.1"/>
    <property type="molecule type" value="Genomic_DNA"/>
</dbReference>
<feature type="chain" id="PRO_5042003071" description="Peptidase C1A papain C-terminal domain-containing protein" evidence="4">
    <location>
        <begin position="18"/>
        <end position="402"/>
    </location>
</feature>
<dbReference type="InterPro" id="IPR013128">
    <property type="entry name" value="Peptidase_C1A"/>
</dbReference>
<dbReference type="InterPro" id="IPR000668">
    <property type="entry name" value="Peptidase_C1A_C"/>
</dbReference>
<keyword evidence="3" id="KW-0812">Transmembrane</keyword>
<name>A0AAD7XLV2_9STRA</name>
<evidence type="ECO:0000256" key="3">
    <source>
        <dbReference type="SAM" id="Phobius"/>
    </source>
</evidence>
<organism evidence="6 7">
    <name type="scientific">Chrysophaeum taylorii</name>
    <dbReference type="NCBI Taxonomy" id="2483200"/>
    <lineage>
        <taxon>Eukaryota</taxon>
        <taxon>Sar</taxon>
        <taxon>Stramenopiles</taxon>
        <taxon>Ochrophyta</taxon>
        <taxon>Pelagophyceae</taxon>
        <taxon>Pelagomonadales</taxon>
        <taxon>Pelagomonadaceae</taxon>
        <taxon>Chrysophaeum</taxon>
    </lineage>
</organism>
<feature type="transmembrane region" description="Helical" evidence="3">
    <location>
        <begin position="360"/>
        <end position="378"/>
    </location>
</feature>
<dbReference type="GO" id="GO:0006508">
    <property type="term" value="P:proteolysis"/>
    <property type="evidence" value="ECO:0007669"/>
    <property type="project" value="InterPro"/>
</dbReference>
<dbReference type="SUPFAM" id="SSF54001">
    <property type="entry name" value="Cysteine proteinases"/>
    <property type="match status" value="1"/>
</dbReference>
<evidence type="ECO:0000259" key="5">
    <source>
        <dbReference type="SMART" id="SM00645"/>
    </source>
</evidence>
<sequence>MLKRFLNLVLTVGTCAATGVLLQEREELDLPAGWSVDVDVPETFSWRRIPGEGPLLTPSSNQHVPVYCGGCFLFGAFHCLQDRVKIARYLLQRAGKEDAYVAPDLLLSHQVFLNCGSDYGSCAKGGTAPKVWRWVRDFGGAPSAGCQPYLATDDYDCSPENVCRNCMPAPGEAWTLRRERWCWAVEDAESGHQCENDRWCATGPYPRVKVRSFGNLPQYDERAVREEIVRAGPVTCDVDSTAMLNYRRGVIRDPISPNETRRTDHVIELVGFGTEDDGTPYWEIRNSWGEYWGDAGFGKIYRGKNHMLIESRCYWVHPEGWGIPGTAWQDNADPNAHDAAARDLLLSVTMRRSSSTLPEWPLGILAFFILAATFAGLVKVASPLRAVSSDAPGDAEAAASSF</sequence>
<comment type="similarity">
    <text evidence="1">Belongs to the peptidase C1 family.</text>
</comment>
<keyword evidence="3" id="KW-0472">Membrane</keyword>
<dbReference type="InterPro" id="IPR038765">
    <property type="entry name" value="Papain-like_cys_pep_sf"/>
</dbReference>
<dbReference type="Gene3D" id="3.90.70.10">
    <property type="entry name" value="Cysteine proteinases"/>
    <property type="match status" value="1"/>
</dbReference>
<evidence type="ECO:0000313" key="6">
    <source>
        <dbReference type="EMBL" id="KAJ8605143.1"/>
    </source>
</evidence>
<dbReference type="PANTHER" id="PTHR12411">
    <property type="entry name" value="CYSTEINE PROTEASE FAMILY C1-RELATED"/>
    <property type="match status" value="1"/>
</dbReference>
<dbReference type="Proteomes" id="UP001230188">
    <property type="component" value="Unassembled WGS sequence"/>
</dbReference>
<evidence type="ECO:0000313" key="7">
    <source>
        <dbReference type="Proteomes" id="UP001230188"/>
    </source>
</evidence>
<feature type="signal peptide" evidence="4">
    <location>
        <begin position="1"/>
        <end position="17"/>
    </location>
</feature>